<reference evidence="1" key="1">
    <citation type="submission" date="2023-10" db="EMBL/GenBank/DDBJ databases">
        <title>Genome assembly of Pristionchus species.</title>
        <authorList>
            <person name="Yoshida K."/>
            <person name="Sommer R.J."/>
        </authorList>
    </citation>
    <scope>NUCLEOTIDE SEQUENCE</scope>
    <source>
        <strain evidence="1">RS0144</strain>
    </source>
</reference>
<feature type="non-terminal residue" evidence="1">
    <location>
        <position position="1"/>
    </location>
</feature>
<keyword evidence="2" id="KW-1185">Reference proteome</keyword>
<protein>
    <recommendedName>
        <fullName evidence="3">F-box domain-containing protein</fullName>
    </recommendedName>
</protein>
<dbReference type="Proteomes" id="UP001432027">
    <property type="component" value="Unassembled WGS sequence"/>
</dbReference>
<evidence type="ECO:0008006" key="3">
    <source>
        <dbReference type="Google" id="ProtNLM"/>
    </source>
</evidence>
<dbReference type="EMBL" id="BTSX01000005">
    <property type="protein sequence ID" value="GMS98375.1"/>
    <property type="molecule type" value="Genomic_DNA"/>
</dbReference>
<comment type="caution">
    <text evidence="1">The sequence shown here is derived from an EMBL/GenBank/DDBJ whole genome shotgun (WGS) entry which is preliminary data.</text>
</comment>
<gene>
    <name evidence="1" type="ORF">PENTCL1PPCAC_20550</name>
</gene>
<organism evidence="1 2">
    <name type="scientific">Pristionchus entomophagus</name>
    <dbReference type="NCBI Taxonomy" id="358040"/>
    <lineage>
        <taxon>Eukaryota</taxon>
        <taxon>Metazoa</taxon>
        <taxon>Ecdysozoa</taxon>
        <taxon>Nematoda</taxon>
        <taxon>Chromadorea</taxon>
        <taxon>Rhabditida</taxon>
        <taxon>Rhabditina</taxon>
        <taxon>Diplogasteromorpha</taxon>
        <taxon>Diplogasteroidea</taxon>
        <taxon>Neodiplogasteridae</taxon>
        <taxon>Pristionchus</taxon>
    </lineage>
</organism>
<name>A0AAV5TV22_9BILA</name>
<proteinExistence type="predicted"/>
<accession>A0AAV5TV22</accession>
<evidence type="ECO:0000313" key="2">
    <source>
        <dbReference type="Proteomes" id="UP001432027"/>
    </source>
</evidence>
<sequence>LLTVLHRFRSRFLLRWFDIPDRIFQKVIRRLRVCSRQLCLLLLFHNNCRFLCIIRKIFFRLLTFFFDKFFRHRTHSDFPCLQNCNRFILDSHLITHEIQCGNLIIDWHRSDRYGGWLFFRLQWG</sequence>
<dbReference type="AlphaFoldDB" id="A0AAV5TV22"/>
<evidence type="ECO:0000313" key="1">
    <source>
        <dbReference type="EMBL" id="GMS98375.1"/>
    </source>
</evidence>